<keyword evidence="6" id="KW-0963">Cytoplasm</keyword>
<evidence type="ECO:0000256" key="10">
    <source>
        <dbReference type="SAM" id="MobiDB-lite"/>
    </source>
</evidence>
<evidence type="ECO:0000256" key="6">
    <source>
        <dbReference type="ARBA" id="ARBA00022490"/>
    </source>
</evidence>
<proteinExistence type="inferred from homology"/>
<evidence type="ECO:0000256" key="8">
    <source>
        <dbReference type="ARBA" id="ARBA00022927"/>
    </source>
</evidence>
<sequence length="252" mass="28960">MFKRRNLPLDALTPRRQAVVKPRLHKFPPLRKRWVQNGPPREEEGTRALDPAEYQQQKKEGFQDGMNQGFALGMAEGKEEGYQEGVRLGFDEGMRKGLAEGKQQARQQFMEAAAPFERIATEVQHYLEHYEQRRREELLQLVEKVTRQVIRCELALQPTQLLALVEEALTSLPQPPEQVRVLLNAQEFQRISEAEPEKTREWGLAADATLEPGECRVVTDTTEIDVGCQHRLDQCVDVLKENLLSDVTHEQP</sequence>
<keyword evidence="13" id="KW-0966">Cell projection</keyword>
<comment type="subcellular location">
    <subcellularLocation>
        <location evidence="2">Cytoplasm</location>
    </subcellularLocation>
</comment>
<keyword evidence="5" id="KW-0813">Transport</keyword>
<gene>
    <name evidence="13" type="ORF">I6M88_11205</name>
</gene>
<name>A0ABS0ZTT6_9ENTR</name>
<evidence type="ECO:0000256" key="1">
    <source>
        <dbReference type="ARBA" id="ARBA00003041"/>
    </source>
</evidence>
<evidence type="ECO:0000256" key="5">
    <source>
        <dbReference type="ARBA" id="ARBA00022448"/>
    </source>
</evidence>
<dbReference type="RefSeq" id="WP_200035165.1">
    <property type="nucleotide sequence ID" value="NZ_JADWND010000004.1"/>
</dbReference>
<evidence type="ECO:0000313" key="13">
    <source>
        <dbReference type="EMBL" id="MBJ8381537.1"/>
    </source>
</evidence>
<keyword evidence="13" id="KW-0282">Flagellum</keyword>
<dbReference type="Pfam" id="PF09811">
    <property type="entry name" value="Yae1_N"/>
    <property type="match status" value="1"/>
</dbReference>
<dbReference type="InterPro" id="IPR000563">
    <property type="entry name" value="Flag_FliH"/>
</dbReference>
<dbReference type="InterPro" id="IPR051472">
    <property type="entry name" value="T3SS_Stator/FliH"/>
</dbReference>
<keyword evidence="7" id="KW-1005">Bacterial flagellum biogenesis</keyword>
<evidence type="ECO:0000259" key="12">
    <source>
        <dbReference type="Pfam" id="PF09811"/>
    </source>
</evidence>
<accession>A0ABS0ZTT6</accession>
<keyword evidence="9" id="KW-1006">Bacterial flagellum protein export</keyword>
<evidence type="ECO:0000259" key="11">
    <source>
        <dbReference type="Pfam" id="PF02108"/>
    </source>
</evidence>
<dbReference type="PANTHER" id="PTHR34982:SF1">
    <property type="entry name" value="FLAGELLAR ASSEMBLY PROTEIN FLIH"/>
    <property type="match status" value="1"/>
</dbReference>
<evidence type="ECO:0000256" key="7">
    <source>
        <dbReference type="ARBA" id="ARBA00022795"/>
    </source>
</evidence>
<keyword evidence="8" id="KW-0653">Protein transport</keyword>
<evidence type="ECO:0000256" key="9">
    <source>
        <dbReference type="ARBA" id="ARBA00023225"/>
    </source>
</evidence>
<reference evidence="13 14" key="1">
    <citation type="submission" date="2020-11" db="EMBL/GenBank/DDBJ databases">
        <title>Enhanced detection system for hospital associated transmission using whole genome sequencing surveillance.</title>
        <authorList>
            <person name="Harrison L.H."/>
            <person name="Van Tyne D."/>
            <person name="Marsh J.W."/>
            <person name="Griffith M.P."/>
            <person name="Snyder D.J."/>
            <person name="Cooper V.S."/>
            <person name="Mustapha M."/>
        </authorList>
    </citation>
    <scope>NUCLEOTIDE SEQUENCE [LARGE SCALE GENOMIC DNA]</scope>
    <source>
        <strain evidence="13 14">CB00117</strain>
    </source>
</reference>
<evidence type="ECO:0000256" key="2">
    <source>
        <dbReference type="ARBA" id="ARBA00004496"/>
    </source>
</evidence>
<feature type="region of interest" description="Disordered" evidence="10">
    <location>
        <begin position="32"/>
        <end position="58"/>
    </location>
</feature>
<dbReference type="PANTHER" id="PTHR34982">
    <property type="entry name" value="YOP PROTEINS TRANSLOCATION PROTEIN L"/>
    <property type="match status" value="1"/>
</dbReference>
<dbReference type="InterPro" id="IPR018035">
    <property type="entry name" value="Flagellar_FliH/T3SS_HrpE"/>
</dbReference>
<evidence type="ECO:0000313" key="14">
    <source>
        <dbReference type="Proteomes" id="UP000746649"/>
    </source>
</evidence>
<dbReference type="NCBIfam" id="NF009925">
    <property type="entry name" value="PRK13386.1"/>
    <property type="match status" value="1"/>
</dbReference>
<evidence type="ECO:0000256" key="3">
    <source>
        <dbReference type="ARBA" id="ARBA00006602"/>
    </source>
</evidence>
<dbReference type="PRINTS" id="PR01003">
    <property type="entry name" value="FLGFLIH"/>
</dbReference>
<comment type="function">
    <text evidence="1">Needed for flagellar regrowth and assembly.</text>
</comment>
<dbReference type="EMBL" id="JADWND010000004">
    <property type="protein sequence ID" value="MBJ8381537.1"/>
    <property type="molecule type" value="Genomic_DNA"/>
</dbReference>
<keyword evidence="14" id="KW-1185">Reference proteome</keyword>
<dbReference type="Proteomes" id="UP000746649">
    <property type="component" value="Unassembled WGS sequence"/>
</dbReference>
<dbReference type="InterPro" id="IPR019191">
    <property type="entry name" value="Essential_protein_Yae1_N"/>
</dbReference>
<comment type="similarity">
    <text evidence="3">Belongs to the FliH family.</text>
</comment>
<organism evidence="13 14">
    <name type="scientific">Citrobacter sedlakii</name>
    <dbReference type="NCBI Taxonomy" id="67826"/>
    <lineage>
        <taxon>Bacteria</taxon>
        <taxon>Pseudomonadati</taxon>
        <taxon>Pseudomonadota</taxon>
        <taxon>Gammaproteobacteria</taxon>
        <taxon>Enterobacterales</taxon>
        <taxon>Enterobacteriaceae</taxon>
        <taxon>Citrobacter</taxon>
        <taxon>Citrobacter freundii complex</taxon>
    </lineage>
</organism>
<comment type="caution">
    <text evidence="13">The sequence shown here is derived from an EMBL/GenBank/DDBJ whole genome shotgun (WGS) entry which is preliminary data.</text>
</comment>
<keyword evidence="13" id="KW-0969">Cilium</keyword>
<protein>
    <recommendedName>
        <fullName evidence="4">Flagellar assembly protein FliH</fullName>
    </recommendedName>
</protein>
<dbReference type="Pfam" id="PF02108">
    <property type="entry name" value="FliH"/>
    <property type="match status" value="1"/>
</dbReference>
<feature type="domain" description="Flagellar assembly protein FliH/Type III secretion system HrpE" evidence="11">
    <location>
        <begin position="112"/>
        <end position="235"/>
    </location>
</feature>
<evidence type="ECO:0000256" key="4">
    <source>
        <dbReference type="ARBA" id="ARBA00016507"/>
    </source>
</evidence>
<feature type="domain" description="Essential protein Yae1 N-terminal" evidence="12">
    <location>
        <begin position="61"/>
        <end position="99"/>
    </location>
</feature>